<dbReference type="EMBL" id="JAKCXM010000182">
    <property type="protein sequence ID" value="KAJ0399467.1"/>
    <property type="molecule type" value="Genomic_DNA"/>
</dbReference>
<protein>
    <submittedName>
        <fullName evidence="3">Uncharacterized protein</fullName>
    </submittedName>
</protein>
<evidence type="ECO:0000256" key="2">
    <source>
        <dbReference type="SAM" id="Phobius"/>
    </source>
</evidence>
<keyword evidence="4" id="KW-1185">Reference proteome</keyword>
<reference evidence="3" key="1">
    <citation type="submission" date="2021-12" db="EMBL/GenBank/DDBJ databases">
        <title>Prjna785345.</title>
        <authorList>
            <person name="Rujirawat T."/>
            <person name="Krajaejun T."/>
        </authorList>
    </citation>
    <scope>NUCLEOTIDE SEQUENCE</scope>
    <source>
        <strain evidence="3">Pi057C3</strain>
    </source>
</reference>
<accession>A0AAD5M9F2</accession>
<keyword evidence="2" id="KW-1133">Transmembrane helix</keyword>
<comment type="caution">
    <text evidence="3">The sequence shown here is derived from an EMBL/GenBank/DDBJ whole genome shotgun (WGS) entry which is preliminary data.</text>
</comment>
<sequence>MELLVDMSLLGMSTALAHYAFGLVGLAALVVVLALVEHGHEVGWLVPTQTKRMLASRRRTMVKSFDRQATWQARMVEEGNDIVSDEDHGVPRRSRGMLHALEAAANVESDDEDSAASSTTAEPVLTR</sequence>
<name>A0AAD5M9F2_PYTIN</name>
<feature type="compositionally biased region" description="Low complexity" evidence="1">
    <location>
        <begin position="115"/>
        <end position="127"/>
    </location>
</feature>
<gene>
    <name evidence="3" type="ORF">P43SY_009131</name>
</gene>
<feature type="transmembrane region" description="Helical" evidence="2">
    <location>
        <begin position="16"/>
        <end position="36"/>
    </location>
</feature>
<evidence type="ECO:0000313" key="4">
    <source>
        <dbReference type="Proteomes" id="UP001209570"/>
    </source>
</evidence>
<evidence type="ECO:0000313" key="3">
    <source>
        <dbReference type="EMBL" id="KAJ0399467.1"/>
    </source>
</evidence>
<keyword evidence="2" id="KW-0812">Transmembrane</keyword>
<dbReference type="AlphaFoldDB" id="A0AAD5M9F2"/>
<keyword evidence="2" id="KW-0472">Membrane</keyword>
<feature type="region of interest" description="Disordered" evidence="1">
    <location>
        <begin position="102"/>
        <end position="127"/>
    </location>
</feature>
<organism evidence="3 4">
    <name type="scientific">Pythium insidiosum</name>
    <name type="common">Pythiosis disease agent</name>
    <dbReference type="NCBI Taxonomy" id="114742"/>
    <lineage>
        <taxon>Eukaryota</taxon>
        <taxon>Sar</taxon>
        <taxon>Stramenopiles</taxon>
        <taxon>Oomycota</taxon>
        <taxon>Peronosporomycetes</taxon>
        <taxon>Pythiales</taxon>
        <taxon>Pythiaceae</taxon>
        <taxon>Pythium</taxon>
    </lineage>
</organism>
<dbReference type="Proteomes" id="UP001209570">
    <property type="component" value="Unassembled WGS sequence"/>
</dbReference>
<proteinExistence type="predicted"/>
<evidence type="ECO:0000256" key="1">
    <source>
        <dbReference type="SAM" id="MobiDB-lite"/>
    </source>
</evidence>